<evidence type="ECO:0000313" key="2">
    <source>
        <dbReference type="Proteomes" id="UP001497516"/>
    </source>
</evidence>
<accession>A0AAV2GBR0</accession>
<proteinExistence type="predicted"/>
<evidence type="ECO:0008006" key="3">
    <source>
        <dbReference type="Google" id="ProtNLM"/>
    </source>
</evidence>
<protein>
    <recommendedName>
        <fullName evidence="3">CCHC-type domain-containing protein</fullName>
    </recommendedName>
</protein>
<dbReference type="EMBL" id="OZ034821">
    <property type="protein sequence ID" value="CAL1408141.1"/>
    <property type="molecule type" value="Genomic_DNA"/>
</dbReference>
<dbReference type="GO" id="GO:0003676">
    <property type="term" value="F:nucleic acid binding"/>
    <property type="evidence" value="ECO:0007669"/>
    <property type="project" value="InterPro"/>
</dbReference>
<organism evidence="1 2">
    <name type="scientific">Linum trigynum</name>
    <dbReference type="NCBI Taxonomy" id="586398"/>
    <lineage>
        <taxon>Eukaryota</taxon>
        <taxon>Viridiplantae</taxon>
        <taxon>Streptophyta</taxon>
        <taxon>Embryophyta</taxon>
        <taxon>Tracheophyta</taxon>
        <taxon>Spermatophyta</taxon>
        <taxon>Magnoliopsida</taxon>
        <taxon>eudicotyledons</taxon>
        <taxon>Gunneridae</taxon>
        <taxon>Pentapetalae</taxon>
        <taxon>rosids</taxon>
        <taxon>fabids</taxon>
        <taxon>Malpighiales</taxon>
        <taxon>Linaceae</taxon>
        <taxon>Linum</taxon>
    </lineage>
</organism>
<evidence type="ECO:0000313" key="1">
    <source>
        <dbReference type="EMBL" id="CAL1408141.1"/>
    </source>
</evidence>
<sequence>MRKETRLKSQSQIDHPTSLSESAFVVGQPAATSRPQFVHPSSGEVICHFCRDSGHVQIHCKKMNFCNYCKRTGHIVLACPTLSKKGRLRPAHSGHSWSHGAAYLVTLSSHNVRDTARLRAEASSQPI</sequence>
<dbReference type="AlphaFoldDB" id="A0AAV2GBR0"/>
<dbReference type="InterPro" id="IPR036875">
    <property type="entry name" value="Znf_CCHC_sf"/>
</dbReference>
<keyword evidence="2" id="KW-1185">Reference proteome</keyword>
<reference evidence="1 2" key="1">
    <citation type="submission" date="2024-04" db="EMBL/GenBank/DDBJ databases">
        <authorList>
            <person name="Fracassetti M."/>
        </authorList>
    </citation>
    <scope>NUCLEOTIDE SEQUENCE [LARGE SCALE GENOMIC DNA]</scope>
</reference>
<dbReference type="SUPFAM" id="SSF57756">
    <property type="entry name" value="Retrovirus zinc finger-like domains"/>
    <property type="match status" value="1"/>
</dbReference>
<dbReference type="Gene3D" id="4.10.60.10">
    <property type="entry name" value="Zinc finger, CCHC-type"/>
    <property type="match status" value="1"/>
</dbReference>
<dbReference type="Proteomes" id="UP001497516">
    <property type="component" value="Chromosome 8"/>
</dbReference>
<dbReference type="GO" id="GO:0008270">
    <property type="term" value="F:zinc ion binding"/>
    <property type="evidence" value="ECO:0007669"/>
    <property type="project" value="InterPro"/>
</dbReference>
<gene>
    <name evidence="1" type="ORF">LTRI10_LOCUS47761</name>
</gene>
<name>A0AAV2GBR0_9ROSI</name>